<dbReference type="InterPro" id="IPR025322">
    <property type="entry name" value="PADRE_dom"/>
</dbReference>
<dbReference type="PANTHER" id="PTHR33148:SF46">
    <property type="entry name" value="EMB|CAB85509.1"/>
    <property type="match status" value="1"/>
</dbReference>
<dbReference type="AlphaFoldDB" id="A0A9N7P3P1"/>
<keyword evidence="3" id="KW-1185">Reference proteome</keyword>
<feature type="compositionally biased region" description="Basic and acidic residues" evidence="1">
    <location>
        <begin position="81"/>
        <end position="99"/>
    </location>
</feature>
<sequence>MGNCLCLVHQDDKVVVRVMKPDGKILEYEPPVKVQHVLSNFSHHAITDELPVKKHMLPSADLAGARLYYLLPLTVPPPRKPANENRSKKRVRFSDDVKGGSDGSAEVAPAGTVRIKLVISKQELQAMLSREGALVDGCCDAISKDRGSPLGSTAEVN</sequence>
<gene>
    <name evidence="2" type="ORF">SHERM_08804</name>
</gene>
<organism evidence="2 3">
    <name type="scientific">Striga hermonthica</name>
    <name type="common">Purple witchweed</name>
    <name type="synonym">Buchnera hermonthica</name>
    <dbReference type="NCBI Taxonomy" id="68872"/>
    <lineage>
        <taxon>Eukaryota</taxon>
        <taxon>Viridiplantae</taxon>
        <taxon>Streptophyta</taxon>
        <taxon>Embryophyta</taxon>
        <taxon>Tracheophyta</taxon>
        <taxon>Spermatophyta</taxon>
        <taxon>Magnoliopsida</taxon>
        <taxon>eudicotyledons</taxon>
        <taxon>Gunneridae</taxon>
        <taxon>Pentapetalae</taxon>
        <taxon>asterids</taxon>
        <taxon>lamiids</taxon>
        <taxon>Lamiales</taxon>
        <taxon>Orobanchaceae</taxon>
        <taxon>Buchnereae</taxon>
        <taxon>Striga</taxon>
    </lineage>
</organism>
<name>A0A9N7P3P1_STRHE</name>
<reference evidence="2" key="1">
    <citation type="submission" date="2019-12" db="EMBL/GenBank/DDBJ databases">
        <authorList>
            <person name="Scholes J."/>
        </authorList>
    </citation>
    <scope>NUCLEOTIDE SEQUENCE</scope>
</reference>
<dbReference type="OrthoDB" id="1688863at2759"/>
<protein>
    <submittedName>
        <fullName evidence="2">Uncharacterized protein</fullName>
    </submittedName>
</protein>
<dbReference type="EMBL" id="CACSLK010034598">
    <property type="protein sequence ID" value="CAA0842950.1"/>
    <property type="molecule type" value="Genomic_DNA"/>
</dbReference>
<evidence type="ECO:0000313" key="2">
    <source>
        <dbReference type="EMBL" id="CAA0842950.1"/>
    </source>
</evidence>
<evidence type="ECO:0000256" key="1">
    <source>
        <dbReference type="SAM" id="MobiDB-lite"/>
    </source>
</evidence>
<comment type="caution">
    <text evidence="2">The sequence shown here is derived from an EMBL/GenBank/DDBJ whole genome shotgun (WGS) entry which is preliminary data.</text>
</comment>
<proteinExistence type="predicted"/>
<accession>A0A9N7P3P1</accession>
<dbReference type="Proteomes" id="UP001153555">
    <property type="component" value="Unassembled WGS sequence"/>
</dbReference>
<feature type="region of interest" description="Disordered" evidence="1">
    <location>
        <begin position="78"/>
        <end position="105"/>
    </location>
</feature>
<dbReference type="PANTHER" id="PTHR33148">
    <property type="entry name" value="PLASTID MOVEMENT IMPAIRED PROTEIN-RELATED"/>
    <property type="match status" value="1"/>
</dbReference>
<evidence type="ECO:0000313" key="3">
    <source>
        <dbReference type="Proteomes" id="UP001153555"/>
    </source>
</evidence>
<dbReference type="Pfam" id="PF14009">
    <property type="entry name" value="PADRE"/>
    <property type="match status" value="1"/>
</dbReference>